<sequence>MRPSTLRWRLYVLVGGLVMLLLVAVAATTMTRQRVADLSSQIRNTLRPAQSSTAALAKAYVDMETGVRGYQLSGAAQLLEPYDDGSNTASANHARLRALLAEDAEGSRLLAAVDRAATDWERTVAAPALRDENPAAASDKARFDSVRGLLTALQAHIDRRTAAVIQSWTDAQARANLVTTLCGGLALVIGGGVIVLVRRSLVRPVNDLVANVRRVAEGDLSHPVPARGPAEVITVGHAVESMRQRILRESARAARSSEQLVRLHEADRIAQDLGATTIRDLFGISLSLQSAAARHPSAAPALRAVTADVDRVLQELRSRLFDGDRSIADVLTALEPELAAPPTVTGPADTPAPVALETFLRHVLPLYPEATTVLITTSDTELRVSLTGPAAHDPTLLKEAASDHSATAIFEPDQVTIEWSTEL</sequence>
<evidence type="ECO:0000259" key="4">
    <source>
        <dbReference type="PROSITE" id="PS50885"/>
    </source>
</evidence>
<evidence type="ECO:0000313" key="6">
    <source>
        <dbReference type="Proteomes" id="UP000520767"/>
    </source>
</evidence>
<dbReference type="GO" id="GO:0016020">
    <property type="term" value="C:membrane"/>
    <property type="evidence" value="ECO:0007669"/>
    <property type="project" value="InterPro"/>
</dbReference>
<protein>
    <submittedName>
        <fullName evidence="5">CHASE3 domain sensor protein</fullName>
    </submittedName>
</protein>
<dbReference type="Pfam" id="PF05227">
    <property type="entry name" value="CHASE3"/>
    <property type="match status" value="1"/>
</dbReference>
<feature type="transmembrane region" description="Helical" evidence="3">
    <location>
        <begin position="177"/>
        <end position="197"/>
    </location>
</feature>
<proteinExistence type="predicted"/>
<dbReference type="PANTHER" id="PTHR32089:SF112">
    <property type="entry name" value="LYSOZYME-LIKE PROTEIN-RELATED"/>
    <property type="match status" value="1"/>
</dbReference>
<dbReference type="CDD" id="cd06225">
    <property type="entry name" value="HAMP"/>
    <property type="match status" value="1"/>
</dbReference>
<dbReference type="AlphaFoldDB" id="A0A7W7QA47"/>
<gene>
    <name evidence="5" type="ORF">FHR82_005941</name>
</gene>
<dbReference type="SMART" id="SM00304">
    <property type="entry name" value="HAMP"/>
    <property type="match status" value="1"/>
</dbReference>
<reference evidence="5 6" key="1">
    <citation type="submission" date="2020-08" db="EMBL/GenBank/DDBJ databases">
        <title>Genomic Encyclopedia of Type Strains, Phase III (KMG-III): the genomes of soil and plant-associated and newly described type strains.</title>
        <authorList>
            <person name="Whitman W."/>
        </authorList>
    </citation>
    <scope>NUCLEOTIDE SEQUENCE [LARGE SCALE GENOMIC DNA]</scope>
    <source>
        <strain evidence="5 6">CECT 8960</strain>
    </source>
</reference>
<dbReference type="Gene3D" id="6.10.340.10">
    <property type="match status" value="1"/>
</dbReference>
<dbReference type="PROSITE" id="PS50885">
    <property type="entry name" value="HAMP"/>
    <property type="match status" value="1"/>
</dbReference>
<dbReference type="SUPFAM" id="SSF158472">
    <property type="entry name" value="HAMP domain-like"/>
    <property type="match status" value="1"/>
</dbReference>
<dbReference type="PANTHER" id="PTHR32089">
    <property type="entry name" value="METHYL-ACCEPTING CHEMOTAXIS PROTEIN MCPB"/>
    <property type="match status" value="1"/>
</dbReference>
<dbReference type="RefSeq" id="WP_184813753.1">
    <property type="nucleotide sequence ID" value="NZ_JACHJQ010000006.1"/>
</dbReference>
<dbReference type="Proteomes" id="UP000520767">
    <property type="component" value="Unassembled WGS sequence"/>
</dbReference>
<dbReference type="InterPro" id="IPR003660">
    <property type="entry name" value="HAMP_dom"/>
</dbReference>
<accession>A0A7W7QA47</accession>
<name>A0A7W7QA47_9PSEU</name>
<evidence type="ECO:0000313" key="5">
    <source>
        <dbReference type="EMBL" id="MBB4909683.1"/>
    </source>
</evidence>
<keyword evidence="6" id="KW-1185">Reference proteome</keyword>
<evidence type="ECO:0000256" key="2">
    <source>
        <dbReference type="ARBA" id="ARBA00022989"/>
    </source>
</evidence>
<keyword evidence="1 3" id="KW-0812">Transmembrane</keyword>
<dbReference type="EMBL" id="JACHJQ010000006">
    <property type="protein sequence ID" value="MBB4909683.1"/>
    <property type="molecule type" value="Genomic_DNA"/>
</dbReference>
<keyword evidence="2 3" id="KW-1133">Transmembrane helix</keyword>
<dbReference type="InterPro" id="IPR007891">
    <property type="entry name" value="CHASE3"/>
</dbReference>
<feature type="domain" description="HAMP" evidence="4">
    <location>
        <begin position="199"/>
        <end position="251"/>
    </location>
</feature>
<evidence type="ECO:0000256" key="1">
    <source>
        <dbReference type="ARBA" id="ARBA00022692"/>
    </source>
</evidence>
<comment type="caution">
    <text evidence="5">The sequence shown here is derived from an EMBL/GenBank/DDBJ whole genome shotgun (WGS) entry which is preliminary data.</text>
</comment>
<dbReference type="Pfam" id="PF00672">
    <property type="entry name" value="HAMP"/>
    <property type="match status" value="1"/>
</dbReference>
<evidence type="ECO:0000256" key="3">
    <source>
        <dbReference type="SAM" id="Phobius"/>
    </source>
</evidence>
<keyword evidence="3" id="KW-0472">Membrane</keyword>
<organism evidence="5 6">
    <name type="scientific">Actinophytocola algeriensis</name>
    <dbReference type="NCBI Taxonomy" id="1768010"/>
    <lineage>
        <taxon>Bacteria</taxon>
        <taxon>Bacillati</taxon>
        <taxon>Actinomycetota</taxon>
        <taxon>Actinomycetes</taxon>
        <taxon>Pseudonocardiales</taxon>
        <taxon>Pseudonocardiaceae</taxon>
    </lineage>
</organism>
<dbReference type="GO" id="GO:0007165">
    <property type="term" value="P:signal transduction"/>
    <property type="evidence" value="ECO:0007669"/>
    <property type="project" value="InterPro"/>
</dbReference>